<name>A0A7W1WRJ6_9BACL</name>
<dbReference type="AlphaFoldDB" id="A0A7W1WRJ6"/>
<keyword evidence="7" id="KW-0449">Lipoprotein</keyword>
<dbReference type="EMBL" id="JACEIQ010000009">
    <property type="protein sequence ID" value="MBA4494769.1"/>
    <property type="molecule type" value="Genomic_DNA"/>
</dbReference>
<keyword evidence="4 8" id="KW-0732">Signal</keyword>
<dbReference type="Gene3D" id="3.30.300.210">
    <property type="entry name" value="Nutrient germinant receptor protein C, domain 3"/>
    <property type="match status" value="1"/>
</dbReference>
<keyword evidence="5" id="KW-0472">Membrane</keyword>
<evidence type="ECO:0000259" key="9">
    <source>
        <dbReference type="Pfam" id="PF05504"/>
    </source>
</evidence>
<evidence type="ECO:0000256" key="4">
    <source>
        <dbReference type="ARBA" id="ARBA00022729"/>
    </source>
</evidence>
<feature type="domain" description="Spore germination GerAC-like C-terminal" evidence="9">
    <location>
        <begin position="223"/>
        <end position="386"/>
    </location>
</feature>
<dbReference type="Pfam" id="PF05504">
    <property type="entry name" value="Spore_GerAC"/>
    <property type="match status" value="1"/>
</dbReference>
<protein>
    <submittedName>
        <fullName evidence="11">Ger(X)C family spore germination protein</fullName>
    </submittedName>
</protein>
<feature type="signal peptide" evidence="8">
    <location>
        <begin position="1"/>
        <end position="23"/>
    </location>
</feature>
<dbReference type="InterPro" id="IPR046953">
    <property type="entry name" value="Spore_GerAC-like_C"/>
</dbReference>
<keyword evidence="6" id="KW-0564">Palmitate</keyword>
<accession>A0A7W1WRJ6</accession>
<evidence type="ECO:0000313" key="12">
    <source>
        <dbReference type="Proteomes" id="UP000535491"/>
    </source>
</evidence>
<feature type="domain" description="Spore germination protein N-terminal" evidence="10">
    <location>
        <begin position="24"/>
        <end position="196"/>
    </location>
</feature>
<evidence type="ECO:0000256" key="1">
    <source>
        <dbReference type="ARBA" id="ARBA00004635"/>
    </source>
</evidence>
<dbReference type="Proteomes" id="UP000535491">
    <property type="component" value="Unassembled WGS sequence"/>
</dbReference>
<gene>
    <name evidence="11" type="ORF">H1191_10675</name>
</gene>
<dbReference type="PANTHER" id="PTHR35789">
    <property type="entry name" value="SPORE GERMINATION PROTEIN B3"/>
    <property type="match status" value="1"/>
</dbReference>
<comment type="subcellular location">
    <subcellularLocation>
        <location evidence="1">Membrane</location>
        <topology evidence="1">Lipid-anchor</topology>
    </subcellularLocation>
</comment>
<dbReference type="NCBIfam" id="TIGR02887">
    <property type="entry name" value="spore_ger_x_C"/>
    <property type="match status" value="1"/>
</dbReference>
<comment type="similarity">
    <text evidence="2">Belongs to the GerABKC lipoprotein family.</text>
</comment>
<reference evidence="11 12" key="1">
    <citation type="submission" date="2020-07" db="EMBL/GenBank/DDBJ databases">
        <authorList>
            <person name="Feng H."/>
        </authorList>
    </citation>
    <scope>NUCLEOTIDE SEQUENCE [LARGE SCALE GENOMIC DNA]</scope>
    <source>
        <strain evidence="12">s-10</strain>
    </source>
</reference>
<dbReference type="RefSeq" id="WP_181752002.1">
    <property type="nucleotide sequence ID" value="NZ_JACEIQ010000009.1"/>
</dbReference>
<dbReference type="PROSITE" id="PS51257">
    <property type="entry name" value="PROKAR_LIPOPROTEIN"/>
    <property type="match status" value="1"/>
</dbReference>
<proteinExistence type="inferred from homology"/>
<evidence type="ECO:0000256" key="2">
    <source>
        <dbReference type="ARBA" id="ARBA00007886"/>
    </source>
</evidence>
<dbReference type="InterPro" id="IPR008844">
    <property type="entry name" value="Spore_GerAC-like"/>
</dbReference>
<dbReference type="PANTHER" id="PTHR35789:SF1">
    <property type="entry name" value="SPORE GERMINATION PROTEIN B3"/>
    <property type="match status" value="1"/>
</dbReference>
<evidence type="ECO:0000259" key="10">
    <source>
        <dbReference type="Pfam" id="PF25198"/>
    </source>
</evidence>
<evidence type="ECO:0000256" key="8">
    <source>
        <dbReference type="SAM" id="SignalP"/>
    </source>
</evidence>
<keyword evidence="3" id="KW-0309">Germination</keyword>
<dbReference type="Pfam" id="PF25198">
    <property type="entry name" value="Spore_GerAC_N"/>
    <property type="match status" value="1"/>
</dbReference>
<keyword evidence="12" id="KW-1185">Reference proteome</keyword>
<dbReference type="GO" id="GO:0009847">
    <property type="term" value="P:spore germination"/>
    <property type="evidence" value="ECO:0007669"/>
    <property type="project" value="InterPro"/>
</dbReference>
<dbReference type="Gene3D" id="6.20.190.10">
    <property type="entry name" value="Nutrient germinant receptor protein C, domain 1"/>
    <property type="match status" value="1"/>
</dbReference>
<evidence type="ECO:0000256" key="6">
    <source>
        <dbReference type="ARBA" id="ARBA00023139"/>
    </source>
</evidence>
<sequence>MIRKLLVWLYMACSLFLSTGCWNHQELDELAIVMAMGIDKGEQKKYRISYQVVNPGEMVQQAPNRASPITTYEAEGDTLDEAAQNVSQKLSREIFFAHIHALVIGEEVAREGIEDLFDVVERDPEGRINFPTFVARDTKAVNVISTLSPLEKISGIDLFKKQKITEQTSALALDSSINDVINALHSAGREPTICGMRVAGDPKEAGKQENNQMTQTPSQLTINGLAIFKNGKLVGYFDGPMARGLAFIRDKVKMTVVNEKCGNKRVSIQITDSNTKLSVDMKQNKPEFTIDIRSEGVLQEVTCRGMDLNNPQTIERLQKKANETIKQEVEAAFSAAQRAKADVLGLGETLHQQKSEVWKQYQSIWPGYFPKVKVKIDVKTFIRSPGMRSNSYK</sequence>
<comment type="caution">
    <text evidence="11">The sequence shown here is derived from an EMBL/GenBank/DDBJ whole genome shotgun (WGS) entry which is preliminary data.</text>
</comment>
<dbReference type="GO" id="GO:0016020">
    <property type="term" value="C:membrane"/>
    <property type="evidence" value="ECO:0007669"/>
    <property type="project" value="UniProtKB-SubCell"/>
</dbReference>
<evidence type="ECO:0000313" key="11">
    <source>
        <dbReference type="EMBL" id="MBA4494769.1"/>
    </source>
</evidence>
<evidence type="ECO:0000256" key="7">
    <source>
        <dbReference type="ARBA" id="ARBA00023288"/>
    </source>
</evidence>
<evidence type="ECO:0000256" key="5">
    <source>
        <dbReference type="ARBA" id="ARBA00023136"/>
    </source>
</evidence>
<feature type="chain" id="PRO_5038865930" evidence="8">
    <location>
        <begin position="24"/>
        <end position="393"/>
    </location>
</feature>
<dbReference type="InterPro" id="IPR057336">
    <property type="entry name" value="GerAC_N"/>
</dbReference>
<dbReference type="InterPro" id="IPR038501">
    <property type="entry name" value="Spore_GerAC_C_sf"/>
</dbReference>
<evidence type="ECO:0000256" key="3">
    <source>
        <dbReference type="ARBA" id="ARBA00022544"/>
    </source>
</evidence>
<organism evidence="11 12">
    <name type="scientific">Paenactinomyces guangxiensis</name>
    <dbReference type="NCBI Taxonomy" id="1490290"/>
    <lineage>
        <taxon>Bacteria</taxon>
        <taxon>Bacillati</taxon>
        <taxon>Bacillota</taxon>
        <taxon>Bacilli</taxon>
        <taxon>Bacillales</taxon>
        <taxon>Thermoactinomycetaceae</taxon>
        <taxon>Paenactinomyces</taxon>
    </lineage>
</organism>